<feature type="domain" description="HTH marR-type" evidence="2">
    <location>
        <begin position="54"/>
        <end position="188"/>
    </location>
</feature>
<dbReference type="GO" id="GO:0006950">
    <property type="term" value="P:response to stress"/>
    <property type="evidence" value="ECO:0007669"/>
    <property type="project" value="TreeGrafter"/>
</dbReference>
<gene>
    <name evidence="3" type="ORF">MNBD_PLANCTO02-2542</name>
</gene>
<protein>
    <recommendedName>
        <fullName evidence="2">HTH marR-type domain-containing protein</fullName>
    </recommendedName>
</protein>
<dbReference type="InterPro" id="IPR036388">
    <property type="entry name" value="WH-like_DNA-bd_sf"/>
</dbReference>
<evidence type="ECO:0000313" key="3">
    <source>
        <dbReference type="EMBL" id="VAX39659.1"/>
    </source>
</evidence>
<dbReference type="Pfam" id="PF12802">
    <property type="entry name" value="MarR_2"/>
    <property type="match status" value="1"/>
</dbReference>
<reference evidence="3" key="1">
    <citation type="submission" date="2018-06" db="EMBL/GenBank/DDBJ databases">
        <authorList>
            <person name="Zhirakovskaya E."/>
        </authorList>
    </citation>
    <scope>NUCLEOTIDE SEQUENCE</scope>
</reference>
<evidence type="ECO:0000259" key="2">
    <source>
        <dbReference type="PROSITE" id="PS50995"/>
    </source>
</evidence>
<dbReference type="GO" id="GO:0003700">
    <property type="term" value="F:DNA-binding transcription factor activity"/>
    <property type="evidence" value="ECO:0007669"/>
    <property type="project" value="InterPro"/>
</dbReference>
<dbReference type="SUPFAM" id="SSF46785">
    <property type="entry name" value="Winged helix' DNA-binding domain"/>
    <property type="match status" value="1"/>
</dbReference>
<organism evidence="3">
    <name type="scientific">hydrothermal vent metagenome</name>
    <dbReference type="NCBI Taxonomy" id="652676"/>
    <lineage>
        <taxon>unclassified sequences</taxon>
        <taxon>metagenomes</taxon>
        <taxon>ecological metagenomes</taxon>
    </lineage>
</organism>
<name>A0A3B1DBJ9_9ZZZZ</name>
<sequence length="213" mass="23937">MSSQLSDNRHIIPFKTSSQNNRSFSPIEIASLLSASQATSNSYSPEIPSGGKRHDKLAENFLQVAGLIEDHLTSQFSLIGLNAVRFQVLQFIADSAPEGCSQAELATEIGQSESSVSTLIERMRQDRLLYRLKSDTDRRKRVLMLTDEGKELRQIAQHSYSEQMNGLLNRLSFEQQQSLLDVLQFLEEEIHHSVKQKSSPRSSVETEAFRPAA</sequence>
<dbReference type="InterPro" id="IPR000835">
    <property type="entry name" value="HTH_MarR-typ"/>
</dbReference>
<feature type="compositionally biased region" description="Polar residues" evidence="1">
    <location>
        <begin position="196"/>
        <end position="205"/>
    </location>
</feature>
<dbReference type="Gene3D" id="1.10.10.10">
    <property type="entry name" value="Winged helix-like DNA-binding domain superfamily/Winged helix DNA-binding domain"/>
    <property type="match status" value="1"/>
</dbReference>
<accession>A0A3B1DBJ9</accession>
<dbReference type="PANTHER" id="PTHR33164">
    <property type="entry name" value="TRANSCRIPTIONAL REGULATOR, MARR FAMILY"/>
    <property type="match status" value="1"/>
</dbReference>
<dbReference type="PANTHER" id="PTHR33164:SF57">
    <property type="entry name" value="MARR-FAMILY TRANSCRIPTIONAL REGULATOR"/>
    <property type="match status" value="1"/>
</dbReference>
<evidence type="ECO:0000256" key="1">
    <source>
        <dbReference type="SAM" id="MobiDB-lite"/>
    </source>
</evidence>
<proteinExistence type="predicted"/>
<feature type="region of interest" description="Disordered" evidence="1">
    <location>
        <begin position="194"/>
        <end position="213"/>
    </location>
</feature>
<dbReference type="SMART" id="SM00347">
    <property type="entry name" value="HTH_MARR"/>
    <property type="match status" value="1"/>
</dbReference>
<dbReference type="PRINTS" id="PR00598">
    <property type="entry name" value="HTHMARR"/>
</dbReference>
<dbReference type="PROSITE" id="PS50995">
    <property type="entry name" value="HTH_MARR_2"/>
    <property type="match status" value="1"/>
</dbReference>
<dbReference type="InterPro" id="IPR039422">
    <property type="entry name" value="MarR/SlyA-like"/>
</dbReference>
<dbReference type="AlphaFoldDB" id="A0A3B1DBJ9"/>
<dbReference type="InterPro" id="IPR036390">
    <property type="entry name" value="WH_DNA-bd_sf"/>
</dbReference>
<dbReference type="EMBL" id="UOGL01000353">
    <property type="protein sequence ID" value="VAX39659.1"/>
    <property type="molecule type" value="Genomic_DNA"/>
</dbReference>